<accession>A0ABW3X149</accession>
<dbReference type="PROSITE" id="PS51257">
    <property type="entry name" value="PROKAR_LIPOPROTEIN"/>
    <property type="match status" value="1"/>
</dbReference>
<name>A0ABW3X149_9HYPH</name>
<evidence type="ECO:0000313" key="2">
    <source>
        <dbReference type="Proteomes" id="UP001597176"/>
    </source>
</evidence>
<evidence type="ECO:0000313" key="1">
    <source>
        <dbReference type="EMBL" id="MFD1302756.1"/>
    </source>
</evidence>
<evidence type="ECO:0008006" key="3">
    <source>
        <dbReference type="Google" id="ProtNLM"/>
    </source>
</evidence>
<sequence length="101" mass="10140">MLLRSRLTLILVLGCVALAGAGCGRRGALQAPDTRAPVPTGGLGLGGPVADATAVGEGDDLDPTAIAGTPQAIVEAPVQTTRGAKRGYTIPKKPFILDPLL</sequence>
<keyword evidence="2" id="KW-1185">Reference proteome</keyword>
<proteinExistence type="predicted"/>
<dbReference type="EMBL" id="JBHTND010000019">
    <property type="protein sequence ID" value="MFD1302756.1"/>
    <property type="molecule type" value="Genomic_DNA"/>
</dbReference>
<reference evidence="2" key="1">
    <citation type="journal article" date="2019" name="Int. J. Syst. Evol. Microbiol.">
        <title>The Global Catalogue of Microorganisms (GCM) 10K type strain sequencing project: providing services to taxonomists for standard genome sequencing and annotation.</title>
        <authorList>
            <consortium name="The Broad Institute Genomics Platform"/>
            <consortium name="The Broad Institute Genome Sequencing Center for Infectious Disease"/>
            <person name="Wu L."/>
            <person name="Ma J."/>
        </authorList>
    </citation>
    <scope>NUCLEOTIDE SEQUENCE [LARGE SCALE GENOMIC DNA]</scope>
    <source>
        <strain evidence="2">CCUG 56108</strain>
    </source>
</reference>
<dbReference type="RefSeq" id="WP_238204383.1">
    <property type="nucleotide sequence ID" value="NZ_JBHTND010000019.1"/>
</dbReference>
<comment type="caution">
    <text evidence="1">The sequence shown here is derived from an EMBL/GenBank/DDBJ whole genome shotgun (WGS) entry which is preliminary data.</text>
</comment>
<dbReference type="Proteomes" id="UP001597176">
    <property type="component" value="Unassembled WGS sequence"/>
</dbReference>
<organism evidence="1 2">
    <name type="scientific">Methylobacterium marchantiae</name>
    <dbReference type="NCBI Taxonomy" id="600331"/>
    <lineage>
        <taxon>Bacteria</taxon>
        <taxon>Pseudomonadati</taxon>
        <taxon>Pseudomonadota</taxon>
        <taxon>Alphaproteobacteria</taxon>
        <taxon>Hyphomicrobiales</taxon>
        <taxon>Methylobacteriaceae</taxon>
        <taxon>Methylobacterium</taxon>
    </lineage>
</organism>
<gene>
    <name evidence="1" type="ORF">ACFQ4G_14375</name>
</gene>
<protein>
    <recommendedName>
        <fullName evidence="3">Lipoprotein</fullName>
    </recommendedName>
</protein>